<dbReference type="PANTHER" id="PTHR34849">
    <property type="entry name" value="SSL5025 PROTEIN"/>
    <property type="match status" value="1"/>
</dbReference>
<name>A0ABU3BP43_9BACT</name>
<dbReference type="Gene3D" id="1.10.10.10">
    <property type="entry name" value="Winged helix-like DNA-binding domain superfamily/Winged helix DNA-binding domain"/>
    <property type="match status" value="1"/>
</dbReference>
<dbReference type="InterPro" id="IPR007367">
    <property type="entry name" value="DUF433"/>
</dbReference>
<dbReference type="SUPFAM" id="SSF46689">
    <property type="entry name" value="Homeodomain-like"/>
    <property type="match status" value="1"/>
</dbReference>
<dbReference type="PANTHER" id="PTHR34849:SF3">
    <property type="entry name" value="SSR2962 PROTEIN"/>
    <property type="match status" value="1"/>
</dbReference>
<organism evidence="1 2">
    <name type="scientific">Rubrivirga litoralis</name>
    <dbReference type="NCBI Taxonomy" id="3075598"/>
    <lineage>
        <taxon>Bacteria</taxon>
        <taxon>Pseudomonadati</taxon>
        <taxon>Rhodothermota</taxon>
        <taxon>Rhodothermia</taxon>
        <taxon>Rhodothermales</taxon>
        <taxon>Rubricoccaceae</taxon>
        <taxon>Rubrivirga</taxon>
    </lineage>
</organism>
<evidence type="ECO:0000313" key="1">
    <source>
        <dbReference type="EMBL" id="MDT0631066.1"/>
    </source>
</evidence>
<protein>
    <submittedName>
        <fullName evidence="1">DUF433 domain-containing protein</fullName>
    </submittedName>
</protein>
<gene>
    <name evidence="1" type="ORF">RM540_04825</name>
</gene>
<dbReference type="Proteomes" id="UP001267426">
    <property type="component" value="Unassembled WGS sequence"/>
</dbReference>
<reference evidence="1 2" key="1">
    <citation type="submission" date="2023-09" db="EMBL/GenBank/DDBJ databases">
        <authorList>
            <person name="Rey-Velasco X."/>
        </authorList>
    </citation>
    <scope>NUCLEOTIDE SEQUENCE [LARGE SCALE GENOMIC DNA]</scope>
    <source>
        <strain evidence="1 2">F394</strain>
    </source>
</reference>
<comment type="caution">
    <text evidence="1">The sequence shown here is derived from an EMBL/GenBank/DDBJ whole genome shotgun (WGS) entry which is preliminary data.</text>
</comment>
<dbReference type="InterPro" id="IPR009057">
    <property type="entry name" value="Homeodomain-like_sf"/>
</dbReference>
<dbReference type="EMBL" id="JAVRHT010000008">
    <property type="protein sequence ID" value="MDT0631066.1"/>
    <property type="molecule type" value="Genomic_DNA"/>
</dbReference>
<evidence type="ECO:0000313" key="2">
    <source>
        <dbReference type="Proteomes" id="UP001267426"/>
    </source>
</evidence>
<keyword evidence="2" id="KW-1185">Reference proteome</keyword>
<dbReference type="InterPro" id="IPR036388">
    <property type="entry name" value="WH-like_DNA-bd_sf"/>
</dbReference>
<accession>A0ABU3BP43</accession>
<dbReference type="RefSeq" id="WP_311662407.1">
    <property type="nucleotide sequence ID" value="NZ_JAVRHT010000008.1"/>
</dbReference>
<dbReference type="Pfam" id="PF04255">
    <property type="entry name" value="DUF433"/>
    <property type="match status" value="1"/>
</dbReference>
<sequence length="76" mass="8414">MALLERITIDPAVCHGRPCVRGLRYPVDMLLDLLSGGMTTDEVLEDYPDLEADDLRAVLAYAAEVTRTHRTRSLAA</sequence>
<proteinExistence type="predicted"/>